<feature type="region of interest" description="Disordered" evidence="1">
    <location>
        <begin position="1"/>
        <end position="40"/>
    </location>
</feature>
<dbReference type="EMBL" id="CADCWC010000438">
    <property type="protein sequence ID" value="CAA9552204.1"/>
    <property type="molecule type" value="Genomic_DNA"/>
</dbReference>
<accession>A0A6J4UKX1</accession>
<proteinExistence type="predicted"/>
<organism evidence="2">
    <name type="scientific">uncultured Thermoleophilia bacterium</name>
    <dbReference type="NCBI Taxonomy" id="1497501"/>
    <lineage>
        <taxon>Bacteria</taxon>
        <taxon>Bacillati</taxon>
        <taxon>Actinomycetota</taxon>
        <taxon>Thermoleophilia</taxon>
        <taxon>environmental samples</taxon>
    </lineage>
</organism>
<evidence type="ECO:0000313" key="2">
    <source>
        <dbReference type="EMBL" id="CAA9552204.1"/>
    </source>
</evidence>
<protein>
    <submittedName>
        <fullName evidence="2">Uncharacterized protein</fullName>
    </submittedName>
</protein>
<evidence type="ECO:0000256" key="1">
    <source>
        <dbReference type="SAM" id="MobiDB-lite"/>
    </source>
</evidence>
<dbReference type="AlphaFoldDB" id="A0A6J4UKX1"/>
<sequence length="77" mass="8415">MGKGYAEGPAAEAAEEERERRARGDDAPRRTARRLAVFGSTRDEPQKHFLGYADEIDADALFASGQAWGIHTSPVQV</sequence>
<feature type="compositionally biased region" description="Low complexity" evidence="1">
    <location>
        <begin position="1"/>
        <end position="12"/>
    </location>
</feature>
<name>A0A6J4UKX1_9ACTN</name>
<gene>
    <name evidence="2" type="ORF">AVDCRST_MAG79-2796</name>
</gene>
<reference evidence="2" key="1">
    <citation type="submission" date="2020-02" db="EMBL/GenBank/DDBJ databases">
        <authorList>
            <person name="Meier V. D."/>
        </authorList>
    </citation>
    <scope>NUCLEOTIDE SEQUENCE</scope>
    <source>
        <strain evidence="2">AVDCRST_MAG79</strain>
    </source>
</reference>
<feature type="compositionally biased region" description="Basic and acidic residues" evidence="1">
    <location>
        <begin position="17"/>
        <end position="29"/>
    </location>
</feature>